<feature type="transmembrane region" description="Helical" evidence="1">
    <location>
        <begin position="45"/>
        <end position="68"/>
    </location>
</feature>
<keyword evidence="1" id="KW-0472">Membrane</keyword>
<dbReference type="Proteomes" id="UP000050430">
    <property type="component" value="Unassembled WGS sequence"/>
</dbReference>
<keyword evidence="3" id="KW-1185">Reference proteome</keyword>
<feature type="transmembrane region" description="Helical" evidence="1">
    <location>
        <begin position="12"/>
        <end position="33"/>
    </location>
</feature>
<organism evidence="2 3">
    <name type="scientific">Leptolinea tardivitalis</name>
    <dbReference type="NCBI Taxonomy" id="229920"/>
    <lineage>
        <taxon>Bacteria</taxon>
        <taxon>Bacillati</taxon>
        <taxon>Chloroflexota</taxon>
        <taxon>Anaerolineae</taxon>
        <taxon>Anaerolineales</taxon>
        <taxon>Anaerolineaceae</taxon>
        <taxon>Leptolinea</taxon>
    </lineage>
</organism>
<dbReference type="STRING" id="229920.ADM99_02870"/>
<protein>
    <submittedName>
        <fullName evidence="2">Uncharacterized protein</fullName>
    </submittedName>
</protein>
<evidence type="ECO:0000256" key="1">
    <source>
        <dbReference type="SAM" id="Phobius"/>
    </source>
</evidence>
<accession>A0A0P6XUV3</accession>
<dbReference type="EMBL" id="LGCK01000006">
    <property type="protein sequence ID" value="KPL73200.1"/>
    <property type="molecule type" value="Genomic_DNA"/>
</dbReference>
<reference evidence="2 3" key="1">
    <citation type="submission" date="2015-07" db="EMBL/GenBank/DDBJ databases">
        <title>Genome sequence of Leptolinea tardivitalis DSM 16556.</title>
        <authorList>
            <person name="Hemp J."/>
            <person name="Ward L.M."/>
            <person name="Pace L.A."/>
            <person name="Fischer W.W."/>
        </authorList>
    </citation>
    <scope>NUCLEOTIDE SEQUENCE [LARGE SCALE GENOMIC DNA]</scope>
    <source>
        <strain evidence="2 3">YMTK-2</strain>
    </source>
</reference>
<feature type="transmembrane region" description="Helical" evidence="1">
    <location>
        <begin position="80"/>
        <end position="99"/>
    </location>
</feature>
<keyword evidence="1" id="KW-0812">Transmembrane</keyword>
<dbReference type="RefSeq" id="WP_062421588.1">
    <property type="nucleotide sequence ID" value="NZ_BBYA01000009.1"/>
</dbReference>
<dbReference type="AlphaFoldDB" id="A0A0P6XUV3"/>
<comment type="caution">
    <text evidence="2">The sequence shown here is derived from an EMBL/GenBank/DDBJ whole genome shotgun (WGS) entry which is preliminary data.</text>
</comment>
<sequence>MTTNMYRALTLILTMITGFLFWLCAHILHEAFWLYAYQIPPLGEWLVPTILLISALPMAWIILSKLAPRLSSDTSITASGINRLILCLVMLGIFVLGLIL</sequence>
<evidence type="ECO:0000313" key="2">
    <source>
        <dbReference type="EMBL" id="KPL73200.1"/>
    </source>
</evidence>
<proteinExistence type="predicted"/>
<evidence type="ECO:0000313" key="3">
    <source>
        <dbReference type="Proteomes" id="UP000050430"/>
    </source>
</evidence>
<keyword evidence="1" id="KW-1133">Transmembrane helix</keyword>
<name>A0A0P6XUV3_9CHLR</name>
<gene>
    <name evidence="2" type="ORF">ADM99_02870</name>
</gene>